<dbReference type="eggNOG" id="ENOG502ZJK6">
    <property type="taxonomic scope" value="Bacteria"/>
</dbReference>
<gene>
    <name evidence="1" type="ORF">LNTAR_19347</name>
</gene>
<proteinExistence type="predicted"/>
<keyword evidence="2" id="KW-1185">Reference proteome</keyword>
<name>A6DQT5_9BACT</name>
<dbReference type="EMBL" id="ABCK01000021">
    <property type="protein sequence ID" value="EDM25985.1"/>
    <property type="molecule type" value="Genomic_DNA"/>
</dbReference>
<dbReference type="OrthoDB" id="9944945at2"/>
<protein>
    <submittedName>
        <fullName evidence="1">Uncharacterized protein</fullName>
    </submittedName>
</protein>
<dbReference type="AlphaFoldDB" id="A6DQT5"/>
<accession>A6DQT5</accession>
<reference evidence="1 2" key="1">
    <citation type="journal article" date="2010" name="J. Bacteriol.">
        <title>Genome sequence of Lentisphaera araneosa HTCC2155T, the type species of the order Lentisphaerales in the phylum Lentisphaerae.</title>
        <authorList>
            <person name="Thrash J.C."/>
            <person name="Cho J.C."/>
            <person name="Vergin K.L."/>
            <person name="Morris R.M."/>
            <person name="Giovannoni S.J."/>
        </authorList>
    </citation>
    <scope>NUCLEOTIDE SEQUENCE [LARGE SCALE GENOMIC DNA]</scope>
    <source>
        <strain evidence="1 2">HTCC2155</strain>
    </source>
</reference>
<dbReference type="STRING" id="313628.LNTAR_19347"/>
<sequence>MRSTTLLIIFISLLGFASDKQVIRCIACKEICSQTIDIKDDISKPSKNITIWNRSMCPNFHSYGFICPKDFYAYSSYEKQWNLSTVNKDAFTIKLNSSIYNVPIPKQTINLVVYDQTITKKKKNESLCFWIKIDETYIQEIKKYCQQNDLTLKIHNEKNNTCYIEIIKKTIANKRSE</sequence>
<evidence type="ECO:0000313" key="2">
    <source>
        <dbReference type="Proteomes" id="UP000004947"/>
    </source>
</evidence>
<comment type="caution">
    <text evidence="1">The sequence shown here is derived from an EMBL/GenBank/DDBJ whole genome shotgun (WGS) entry which is preliminary data.</text>
</comment>
<evidence type="ECO:0000313" key="1">
    <source>
        <dbReference type="EMBL" id="EDM25985.1"/>
    </source>
</evidence>
<organism evidence="1 2">
    <name type="scientific">Lentisphaera araneosa HTCC2155</name>
    <dbReference type="NCBI Taxonomy" id="313628"/>
    <lineage>
        <taxon>Bacteria</taxon>
        <taxon>Pseudomonadati</taxon>
        <taxon>Lentisphaerota</taxon>
        <taxon>Lentisphaeria</taxon>
        <taxon>Lentisphaerales</taxon>
        <taxon>Lentisphaeraceae</taxon>
        <taxon>Lentisphaera</taxon>
    </lineage>
</organism>
<dbReference type="Proteomes" id="UP000004947">
    <property type="component" value="Unassembled WGS sequence"/>
</dbReference>
<dbReference type="RefSeq" id="WP_007280208.1">
    <property type="nucleotide sequence ID" value="NZ_ABCK01000021.1"/>
</dbReference>